<keyword evidence="2 7" id="KW-0813">Transport</keyword>
<protein>
    <submittedName>
        <fullName evidence="9">Oligopeptide transport system permease protein</fullName>
    </submittedName>
</protein>
<evidence type="ECO:0000256" key="6">
    <source>
        <dbReference type="ARBA" id="ARBA00023136"/>
    </source>
</evidence>
<feature type="transmembrane region" description="Helical" evidence="7">
    <location>
        <begin position="276"/>
        <end position="302"/>
    </location>
</feature>
<dbReference type="Gene3D" id="1.10.3720.10">
    <property type="entry name" value="MetI-like"/>
    <property type="match status" value="1"/>
</dbReference>
<dbReference type="GO" id="GO:0005886">
    <property type="term" value="C:plasma membrane"/>
    <property type="evidence" value="ECO:0007669"/>
    <property type="project" value="UniProtKB-SubCell"/>
</dbReference>
<feature type="transmembrane region" description="Helical" evidence="7">
    <location>
        <begin position="12"/>
        <end position="31"/>
    </location>
</feature>
<dbReference type="SUPFAM" id="SSF161098">
    <property type="entry name" value="MetI-like"/>
    <property type="match status" value="1"/>
</dbReference>
<keyword evidence="5 7" id="KW-1133">Transmembrane helix</keyword>
<dbReference type="PROSITE" id="PS50928">
    <property type="entry name" value="ABC_TM1"/>
    <property type="match status" value="1"/>
</dbReference>
<feature type="transmembrane region" description="Helical" evidence="7">
    <location>
        <begin position="237"/>
        <end position="256"/>
    </location>
</feature>
<dbReference type="RefSeq" id="WP_197907822.1">
    <property type="nucleotide sequence ID" value="NZ_FXZC01000001.1"/>
</dbReference>
<evidence type="ECO:0000256" key="3">
    <source>
        <dbReference type="ARBA" id="ARBA00022475"/>
    </source>
</evidence>
<evidence type="ECO:0000256" key="2">
    <source>
        <dbReference type="ARBA" id="ARBA00022448"/>
    </source>
</evidence>
<feature type="transmembrane region" description="Helical" evidence="7">
    <location>
        <begin position="172"/>
        <end position="194"/>
    </location>
</feature>
<evidence type="ECO:0000259" key="8">
    <source>
        <dbReference type="PROSITE" id="PS50928"/>
    </source>
</evidence>
<organism evidence="9 10">
    <name type="scientific">Brevibacterium casei CIP 102111</name>
    <dbReference type="NCBI Taxonomy" id="1255625"/>
    <lineage>
        <taxon>Bacteria</taxon>
        <taxon>Bacillati</taxon>
        <taxon>Actinomycetota</taxon>
        <taxon>Actinomycetes</taxon>
        <taxon>Micrococcales</taxon>
        <taxon>Brevibacteriaceae</taxon>
        <taxon>Brevibacterium</taxon>
    </lineage>
</organism>
<dbReference type="GO" id="GO:0055085">
    <property type="term" value="P:transmembrane transport"/>
    <property type="evidence" value="ECO:0007669"/>
    <property type="project" value="InterPro"/>
</dbReference>
<dbReference type="InterPro" id="IPR035906">
    <property type="entry name" value="MetI-like_sf"/>
</dbReference>
<feature type="transmembrane region" description="Helical" evidence="7">
    <location>
        <begin position="100"/>
        <end position="120"/>
    </location>
</feature>
<dbReference type="CDD" id="cd06261">
    <property type="entry name" value="TM_PBP2"/>
    <property type="match status" value="1"/>
</dbReference>
<dbReference type="PANTHER" id="PTHR43163:SF7">
    <property type="entry name" value="DIPEPTIDE-TRANSPORT INTEGRAL MEMBRANE PROTEIN ABC TRANSPORTER DPPB-RELATED"/>
    <property type="match status" value="1"/>
</dbReference>
<dbReference type="EMBL" id="FXZC01000001">
    <property type="protein sequence ID" value="SMX64827.1"/>
    <property type="molecule type" value="Genomic_DNA"/>
</dbReference>
<evidence type="ECO:0000256" key="1">
    <source>
        <dbReference type="ARBA" id="ARBA00004651"/>
    </source>
</evidence>
<gene>
    <name evidence="9" type="ORF">BC102111_00370</name>
</gene>
<feature type="domain" description="ABC transmembrane type-1" evidence="8">
    <location>
        <begin position="96"/>
        <end position="295"/>
    </location>
</feature>
<dbReference type="InterPro" id="IPR045621">
    <property type="entry name" value="BPD_transp_1_N"/>
</dbReference>
<feature type="transmembrane region" description="Helical" evidence="7">
    <location>
        <begin position="132"/>
        <end position="152"/>
    </location>
</feature>
<dbReference type="AlphaFoldDB" id="A0A2H1HPH2"/>
<dbReference type="Pfam" id="PF00528">
    <property type="entry name" value="BPD_transp_1"/>
    <property type="match status" value="1"/>
</dbReference>
<dbReference type="GeneID" id="99774216"/>
<evidence type="ECO:0000256" key="5">
    <source>
        <dbReference type="ARBA" id="ARBA00022989"/>
    </source>
</evidence>
<evidence type="ECO:0000256" key="4">
    <source>
        <dbReference type="ARBA" id="ARBA00022692"/>
    </source>
</evidence>
<comment type="subcellular location">
    <subcellularLocation>
        <location evidence="1 7">Cell membrane</location>
        <topology evidence="1 7">Multi-pass membrane protein</topology>
    </subcellularLocation>
</comment>
<dbReference type="PANTHER" id="PTHR43163">
    <property type="entry name" value="DIPEPTIDE TRANSPORT SYSTEM PERMEASE PROTEIN DPPB-RELATED"/>
    <property type="match status" value="1"/>
</dbReference>
<dbReference type="Proteomes" id="UP000234333">
    <property type="component" value="Unassembled WGS sequence"/>
</dbReference>
<accession>A0A2H1HPH2</accession>
<name>A0A2H1HPH2_9MICO</name>
<reference evidence="9 10" key="1">
    <citation type="submission" date="2017-03" db="EMBL/GenBank/DDBJ databases">
        <authorList>
            <person name="Afonso C.L."/>
            <person name="Miller P.J."/>
            <person name="Scott M.A."/>
            <person name="Spackman E."/>
            <person name="Goraichik I."/>
            <person name="Dimitrov K.M."/>
            <person name="Suarez D.L."/>
            <person name="Swayne D.E."/>
        </authorList>
    </citation>
    <scope>NUCLEOTIDE SEQUENCE [LARGE SCALE GENOMIC DNA]</scope>
    <source>
        <strain evidence="9 10">CIP 102111</strain>
    </source>
</reference>
<comment type="similarity">
    <text evidence="7">Belongs to the binding-protein-dependent transport system permease family.</text>
</comment>
<keyword evidence="6 7" id="KW-0472">Membrane</keyword>
<proteinExistence type="inferred from homology"/>
<evidence type="ECO:0000313" key="10">
    <source>
        <dbReference type="Proteomes" id="UP000234333"/>
    </source>
</evidence>
<keyword evidence="4 7" id="KW-0812">Transmembrane</keyword>
<dbReference type="InterPro" id="IPR000515">
    <property type="entry name" value="MetI-like"/>
</dbReference>
<evidence type="ECO:0000313" key="9">
    <source>
        <dbReference type="EMBL" id="SMX64827.1"/>
    </source>
</evidence>
<dbReference type="Pfam" id="PF19300">
    <property type="entry name" value="BPD_transp_1_N"/>
    <property type="match status" value="1"/>
</dbReference>
<keyword evidence="3" id="KW-1003">Cell membrane</keyword>
<sequence length="308" mass="33187">MMVAYTIRRVLQMIPVVIGATFIIYALTFAMPGDPIAAVTGSRPLPAATVQQIREAYHLNDPFLVQYGQYMLGLLRGDLGIDLFGRPVAGLIAERLPVTLQLGLTAWALKLVIGLLIGIYSGLKYNRPADHFALFFTVFFIGVPGFVVALGAQTLFGVKLNWVDPAGIGAGWPMAFILPALVMAVEASAGLARLTRTSLVEVLRAGYMRTAMAKGLSPQRQIWGHALRNTMIPVSTYLGLSLAGMLGGTVIIEAIFNIPGIGQLMVDAINNKEGTVVVGIATFLVIAYLVFNLLVDLMYGIIDPRVRV</sequence>
<evidence type="ECO:0000256" key="7">
    <source>
        <dbReference type="RuleBase" id="RU363032"/>
    </source>
</evidence>